<feature type="domain" description="SRP54-type proteins GTP-binding" evidence="9">
    <location>
        <begin position="612"/>
        <end position="625"/>
    </location>
</feature>
<keyword evidence="7 10" id="KW-0675">Receptor</keyword>
<reference evidence="10" key="1">
    <citation type="submission" date="2016-05" db="EMBL/GenBank/DDBJ databases">
        <title>Novel hydrogenosomes in the microaerophilic jakobid Stygiella incarcerata.</title>
        <authorList>
            <person name="Leger M.M."/>
            <person name="Eme L."/>
            <person name="Hug L.A."/>
            <person name="Roger A.J."/>
        </authorList>
    </citation>
    <scope>NUCLEOTIDE SEQUENCE</scope>
</reference>
<keyword evidence="3" id="KW-0547">Nucleotide-binding</keyword>
<feature type="region of interest" description="Disordered" evidence="8">
    <location>
        <begin position="127"/>
        <end position="332"/>
    </location>
</feature>
<dbReference type="InterPro" id="IPR011012">
    <property type="entry name" value="Longin-like_dom_sf"/>
</dbReference>
<keyword evidence="4" id="KW-0256">Endoplasmic reticulum</keyword>
<dbReference type="InterPro" id="IPR007222">
    <property type="entry name" value="Sig_recog_particle_rcpt_asu_N"/>
</dbReference>
<dbReference type="InterPro" id="IPR003593">
    <property type="entry name" value="AAA+_ATPase"/>
</dbReference>
<comment type="similarity">
    <text evidence="2">Belongs to the GTP-binding SRP family.</text>
</comment>
<evidence type="ECO:0000256" key="4">
    <source>
        <dbReference type="ARBA" id="ARBA00022824"/>
    </source>
</evidence>
<name>A0A192ZI80_9EUKA</name>
<dbReference type="Pfam" id="PF00448">
    <property type="entry name" value="SRP54"/>
    <property type="match status" value="1"/>
</dbReference>
<sequence length="639" mass="70872">MFDFFHIFTKKGLVLFERRDSQHIRTPLNDFIRDFLLEERAGETSAVIGDYKIQWTFENDFDLFFVIVYNKILQLKYVEELLKLVSSKFASMFGDTLRGGKVPELMKIQMEFDDTFLGIRDGVLKRNSSRGGGGGGGSKPLKQREFEHRDKDGKKKKKERVESQEKEGKGEAKEDEVEEKAGSDDKSSRDKTSIGVGSEKKTTTMLTKEERIQRIKDLKMRGARKGGKKPAARGGVAPTVKSETPSKGGKKVGRTWASIGSDVRSSGPIDEGKMKELDFSSGSQEDGGEMVEIEKDEEAEDNYWEMSDGESDEEDEDDDDAYEQQEKEDQKLKGRGFFGGLMDRIKGKRVLSEEDITPTLQHFKDLLVEKNVASDVAEKLSESVRTSLVGRSIGTFTAVRSAVREALTEAIGRILTPKKSVDILRDAEAAKREGRTYSLAFVGVNGVGKSTTLAKVCKYLKTNDLTCMIAACDTFRSGAVEQLRRHATALDVPLFEQGYGGDAAAVARNAIKKAKEVGIDVVLIDTAGRMQDNEPLMRALAKLITVNRPDMVLFVGESLVGHDAVDQLMKFDRALKDMDTTKGIDGIVLTKFDTIDTKVGAAISMAYTTGQPIVFVGCGQKYTDLRKLNVRAIVKILME</sequence>
<dbReference type="GO" id="GO:0006614">
    <property type="term" value="P:SRP-dependent cotranslational protein targeting to membrane"/>
    <property type="evidence" value="ECO:0007669"/>
    <property type="project" value="InterPro"/>
</dbReference>
<dbReference type="GO" id="GO:0005047">
    <property type="term" value="F:signal recognition particle binding"/>
    <property type="evidence" value="ECO:0007669"/>
    <property type="project" value="InterPro"/>
</dbReference>
<dbReference type="EMBL" id="KX235503">
    <property type="protein sequence ID" value="ANM86232.1"/>
    <property type="molecule type" value="mRNA"/>
</dbReference>
<organism evidence="10">
    <name type="scientific">Stygiella incarcerata</name>
    <dbReference type="NCBI Taxonomy" id="1712417"/>
    <lineage>
        <taxon>Eukaryota</taxon>
        <taxon>Discoba</taxon>
        <taxon>Jakobida</taxon>
        <taxon>Andalucina</taxon>
        <taxon>Stygiellidae</taxon>
        <taxon>Stygiella</taxon>
    </lineage>
</organism>
<dbReference type="CDD" id="cd17876">
    <property type="entry name" value="SRalpha_C"/>
    <property type="match status" value="1"/>
</dbReference>
<dbReference type="AlphaFoldDB" id="A0A192ZI80"/>
<comment type="subcellular location">
    <subcellularLocation>
        <location evidence="1">Endoplasmic reticulum membrane</location>
        <topology evidence="1">Peripheral membrane protein</topology>
        <orientation evidence="1">Cytoplasmic side</orientation>
    </subcellularLocation>
</comment>
<dbReference type="Gene3D" id="1.20.120.140">
    <property type="entry name" value="Signal recognition particle SRP54, nucleotide-binding domain"/>
    <property type="match status" value="1"/>
</dbReference>
<evidence type="ECO:0000256" key="3">
    <source>
        <dbReference type="ARBA" id="ARBA00022741"/>
    </source>
</evidence>
<dbReference type="SUPFAM" id="SSF52540">
    <property type="entry name" value="P-loop containing nucleoside triphosphate hydrolases"/>
    <property type="match status" value="1"/>
</dbReference>
<keyword evidence="5" id="KW-0342">GTP-binding</keyword>
<dbReference type="InterPro" id="IPR036225">
    <property type="entry name" value="SRP/SRP_N"/>
</dbReference>
<dbReference type="GO" id="GO:0006886">
    <property type="term" value="P:intracellular protein transport"/>
    <property type="evidence" value="ECO:0007669"/>
    <property type="project" value="InterPro"/>
</dbReference>
<dbReference type="SMART" id="SM00382">
    <property type="entry name" value="AAA"/>
    <property type="match status" value="1"/>
</dbReference>
<dbReference type="InterPro" id="IPR013822">
    <property type="entry name" value="Signal_recog_particl_SRP54_hlx"/>
</dbReference>
<dbReference type="InterPro" id="IPR000897">
    <property type="entry name" value="SRP54_GTPase_dom"/>
</dbReference>
<dbReference type="InterPro" id="IPR042101">
    <property type="entry name" value="SRP54_N_sf"/>
</dbReference>
<evidence type="ECO:0000256" key="5">
    <source>
        <dbReference type="ARBA" id="ARBA00023134"/>
    </source>
</evidence>
<dbReference type="SUPFAM" id="SSF47364">
    <property type="entry name" value="Domain of the SRP/SRP receptor G-proteins"/>
    <property type="match status" value="1"/>
</dbReference>
<keyword evidence="6" id="KW-0472">Membrane</keyword>
<feature type="compositionally biased region" description="Basic and acidic residues" evidence="8">
    <location>
        <begin position="179"/>
        <end position="220"/>
    </location>
</feature>
<dbReference type="FunFam" id="3.40.50.300:FF:000188">
    <property type="entry name" value="signal recognition particle receptor subunit alpha"/>
    <property type="match status" value="1"/>
</dbReference>
<protein>
    <submittedName>
        <fullName evidence="10">Signal recognition particle receptor subunit alpha</fullName>
    </submittedName>
</protein>
<dbReference type="GO" id="GO:0005525">
    <property type="term" value="F:GTP binding"/>
    <property type="evidence" value="ECO:0007669"/>
    <property type="project" value="UniProtKB-KW"/>
</dbReference>
<dbReference type="Pfam" id="PF02881">
    <property type="entry name" value="SRP54_N"/>
    <property type="match status" value="1"/>
</dbReference>
<feature type="compositionally biased region" description="Basic residues" evidence="8">
    <location>
        <begin position="221"/>
        <end position="231"/>
    </location>
</feature>
<feature type="compositionally biased region" description="Acidic residues" evidence="8">
    <location>
        <begin position="286"/>
        <end position="323"/>
    </location>
</feature>
<evidence type="ECO:0000259" key="9">
    <source>
        <dbReference type="PROSITE" id="PS00300"/>
    </source>
</evidence>
<dbReference type="InterPro" id="IPR027417">
    <property type="entry name" value="P-loop_NTPase"/>
</dbReference>
<dbReference type="CDD" id="cd14826">
    <property type="entry name" value="SR_alpha_SRX"/>
    <property type="match status" value="1"/>
</dbReference>
<proteinExistence type="evidence at transcript level"/>
<dbReference type="Gene3D" id="3.30.450.60">
    <property type="match status" value="1"/>
</dbReference>
<dbReference type="PANTHER" id="PTHR43134">
    <property type="entry name" value="SIGNAL RECOGNITION PARTICLE RECEPTOR SUBUNIT ALPHA"/>
    <property type="match status" value="1"/>
</dbReference>
<dbReference type="GO" id="GO:0003924">
    <property type="term" value="F:GTPase activity"/>
    <property type="evidence" value="ECO:0007669"/>
    <property type="project" value="InterPro"/>
</dbReference>
<dbReference type="SUPFAM" id="SSF64356">
    <property type="entry name" value="SNARE-like"/>
    <property type="match status" value="1"/>
</dbReference>
<evidence type="ECO:0000256" key="2">
    <source>
        <dbReference type="ARBA" id="ARBA00008531"/>
    </source>
</evidence>
<evidence type="ECO:0000313" key="10">
    <source>
        <dbReference type="EMBL" id="ANM86232.1"/>
    </source>
</evidence>
<gene>
    <name evidence="10" type="primary">sra</name>
</gene>
<accession>A0A192ZI80</accession>
<dbReference type="Pfam" id="PF04086">
    <property type="entry name" value="SRP-alpha_N"/>
    <property type="match status" value="1"/>
</dbReference>
<feature type="compositionally biased region" description="Basic and acidic residues" evidence="8">
    <location>
        <begin position="142"/>
        <end position="172"/>
    </location>
</feature>
<dbReference type="PROSITE" id="PS00300">
    <property type="entry name" value="SRP54"/>
    <property type="match status" value="1"/>
</dbReference>
<dbReference type="Gene3D" id="3.40.50.300">
    <property type="entry name" value="P-loop containing nucleotide triphosphate hydrolases"/>
    <property type="match status" value="1"/>
</dbReference>
<evidence type="ECO:0000256" key="7">
    <source>
        <dbReference type="ARBA" id="ARBA00023170"/>
    </source>
</evidence>
<evidence type="ECO:0000256" key="6">
    <source>
        <dbReference type="ARBA" id="ARBA00023136"/>
    </source>
</evidence>
<dbReference type="SMART" id="SM00963">
    <property type="entry name" value="SRP54_N"/>
    <property type="match status" value="1"/>
</dbReference>
<evidence type="ECO:0000256" key="8">
    <source>
        <dbReference type="SAM" id="MobiDB-lite"/>
    </source>
</evidence>
<dbReference type="PANTHER" id="PTHR43134:SF1">
    <property type="entry name" value="SIGNAL RECOGNITION PARTICLE RECEPTOR SUBUNIT ALPHA"/>
    <property type="match status" value="1"/>
</dbReference>
<evidence type="ECO:0000256" key="1">
    <source>
        <dbReference type="ARBA" id="ARBA00004397"/>
    </source>
</evidence>
<dbReference type="GO" id="GO:0005785">
    <property type="term" value="C:signal recognition particle receptor complex"/>
    <property type="evidence" value="ECO:0007669"/>
    <property type="project" value="InterPro"/>
</dbReference>
<dbReference type="SMART" id="SM00962">
    <property type="entry name" value="SRP54"/>
    <property type="match status" value="1"/>
</dbReference>